<comment type="caution">
    <text evidence="3">The sequence shown here is derived from an EMBL/GenBank/DDBJ whole genome shotgun (WGS) entry which is preliminary data.</text>
</comment>
<name>A0A2M7G258_9BACT</name>
<evidence type="ECO:0000256" key="1">
    <source>
        <dbReference type="SAM" id="SignalP"/>
    </source>
</evidence>
<dbReference type="PANTHER" id="PTHR40446">
    <property type="entry name" value="N-ACETYLGLUCOSAMINE-1-PHOSPHODIESTER ALPHA-N-ACETYLGLUCOSAMINIDASE"/>
    <property type="match status" value="1"/>
</dbReference>
<reference evidence="3 4" key="1">
    <citation type="submission" date="2017-09" db="EMBL/GenBank/DDBJ databases">
        <title>Depth-based differentiation of microbial function through sediment-hosted aquifers and enrichment of novel symbionts in the deep terrestrial subsurface.</title>
        <authorList>
            <person name="Probst A.J."/>
            <person name="Ladd B."/>
            <person name="Jarett J.K."/>
            <person name="Geller-Mcgrath D.E."/>
            <person name="Sieber C.M."/>
            <person name="Emerson J.B."/>
            <person name="Anantharaman K."/>
            <person name="Thomas B.C."/>
            <person name="Malmstrom R."/>
            <person name="Stieglmeier M."/>
            <person name="Klingl A."/>
            <person name="Woyke T."/>
            <person name="Ryan C.M."/>
            <person name="Banfield J.F."/>
        </authorList>
    </citation>
    <scope>NUCLEOTIDE SEQUENCE [LARGE SCALE GENOMIC DNA]</scope>
    <source>
        <strain evidence="3">CG17_big_fil_post_rev_8_21_14_2_50_48_46</strain>
    </source>
</reference>
<evidence type="ECO:0000313" key="3">
    <source>
        <dbReference type="EMBL" id="PIW15862.1"/>
    </source>
</evidence>
<feature type="chain" id="PRO_5014779444" description="Phosphodiester glycosidase domain-containing protein" evidence="1">
    <location>
        <begin position="20"/>
        <end position="373"/>
    </location>
</feature>
<protein>
    <recommendedName>
        <fullName evidence="2">Phosphodiester glycosidase domain-containing protein</fullName>
    </recommendedName>
</protein>
<gene>
    <name evidence="3" type="ORF">COW36_15440</name>
</gene>
<dbReference type="EMBL" id="PFFQ01000042">
    <property type="protein sequence ID" value="PIW15862.1"/>
    <property type="molecule type" value="Genomic_DNA"/>
</dbReference>
<keyword evidence="1" id="KW-0732">Signal</keyword>
<accession>A0A2M7G258</accession>
<dbReference type="Proteomes" id="UP000231019">
    <property type="component" value="Unassembled WGS sequence"/>
</dbReference>
<proteinExistence type="predicted"/>
<dbReference type="AlphaFoldDB" id="A0A2M7G258"/>
<sequence>MPFLGVLFLFFVFAFPAYAVQPGASPLSYRSFKDSDHGHALRVHLIEVNLKDPRMIVGVALAHGKASGEERLRGMAERTNALAAINGSFFQGRHMASSVGLLMRDGEIIADSRHRRTSLGITSDRQFVIGIPKIQTGLLFPERNRFQAISGVNQPRRTHQTMVYTSRFGKRTGTNSWGREVVVEKNKIIGYGTGNTLIPRSGYVISAHGRSGREIQRMYPLGQRVILQAKASGEWTDVRTVITGAPHLVHQGRIHNTYFQEKLQASLKAPNSRSALGYTHNQKLLLINVFPEGKSRGGVTYTRLAQIMRRLGAVEAMGLDGGGSTSLYFQDKGIKHGPRPVTNALIITMTPRPLRIPGQKIPISRFCGFGGDC</sequence>
<dbReference type="InterPro" id="IPR018711">
    <property type="entry name" value="NAGPA"/>
</dbReference>
<dbReference type="Pfam" id="PF09992">
    <property type="entry name" value="NAGPA"/>
    <property type="match status" value="1"/>
</dbReference>
<dbReference type="PANTHER" id="PTHR40446:SF2">
    <property type="entry name" value="N-ACETYLGLUCOSAMINE-1-PHOSPHODIESTER ALPHA-N-ACETYLGLUCOSAMINIDASE"/>
    <property type="match status" value="1"/>
</dbReference>
<feature type="domain" description="Phosphodiester glycosidase" evidence="2">
    <location>
        <begin position="188"/>
        <end position="347"/>
    </location>
</feature>
<evidence type="ECO:0000313" key="4">
    <source>
        <dbReference type="Proteomes" id="UP000231019"/>
    </source>
</evidence>
<feature type="signal peptide" evidence="1">
    <location>
        <begin position="1"/>
        <end position="19"/>
    </location>
</feature>
<organism evidence="3 4">
    <name type="scientific">bacterium (Candidatus Blackallbacteria) CG17_big_fil_post_rev_8_21_14_2_50_48_46</name>
    <dbReference type="NCBI Taxonomy" id="2014261"/>
    <lineage>
        <taxon>Bacteria</taxon>
        <taxon>Candidatus Blackallbacteria</taxon>
    </lineage>
</organism>
<evidence type="ECO:0000259" key="2">
    <source>
        <dbReference type="Pfam" id="PF09992"/>
    </source>
</evidence>